<dbReference type="EMBL" id="LT838813">
    <property type="protein sequence ID" value="SMD45078.1"/>
    <property type="molecule type" value="Genomic_DNA"/>
</dbReference>
<organism evidence="3 4">
    <name type="scientific">Aquiflexum balticum DSM 16537</name>
    <dbReference type="NCBI Taxonomy" id="758820"/>
    <lineage>
        <taxon>Bacteria</taxon>
        <taxon>Pseudomonadati</taxon>
        <taxon>Bacteroidota</taxon>
        <taxon>Cytophagia</taxon>
        <taxon>Cytophagales</taxon>
        <taxon>Cyclobacteriaceae</taxon>
        <taxon>Aquiflexum</taxon>
    </lineage>
</organism>
<dbReference type="PROSITE" id="PS52044">
    <property type="entry name" value="VLRF1"/>
    <property type="match status" value="1"/>
</dbReference>
<protein>
    <recommendedName>
        <fullName evidence="2">VLRF1 domain-containing protein</fullName>
    </recommendedName>
</protein>
<evidence type="ECO:0000313" key="3">
    <source>
        <dbReference type="EMBL" id="SMD45078.1"/>
    </source>
</evidence>
<dbReference type="AlphaFoldDB" id="A0A1W2H8T0"/>
<dbReference type="Proteomes" id="UP000192333">
    <property type="component" value="Chromosome I"/>
</dbReference>
<evidence type="ECO:0000259" key="2">
    <source>
        <dbReference type="PROSITE" id="PS52044"/>
    </source>
</evidence>
<dbReference type="RefSeq" id="WP_084121832.1">
    <property type="nucleotide sequence ID" value="NZ_LT838813.1"/>
</dbReference>
<proteinExistence type="predicted"/>
<reference evidence="4" key="1">
    <citation type="submission" date="2017-04" db="EMBL/GenBank/DDBJ databases">
        <authorList>
            <person name="Varghese N."/>
            <person name="Submissions S."/>
        </authorList>
    </citation>
    <scope>NUCLEOTIDE SEQUENCE [LARGE SCALE GENOMIC DNA]</scope>
    <source>
        <strain evidence="4">DSM 16537</strain>
    </source>
</reference>
<name>A0A1W2H8T0_9BACT</name>
<feature type="domain" description="VLRF1" evidence="2">
    <location>
        <begin position="66"/>
        <end position="206"/>
    </location>
</feature>
<dbReference type="Pfam" id="PF18826">
    <property type="entry name" value="bVLRF1"/>
    <property type="match status" value="1"/>
</dbReference>
<dbReference type="InterPro" id="IPR041175">
    <property type="entry name" value="VLRF1/Vms1"/>
</dbReference>
<gene>
    <name evidence="3" type="ORF">SAMN00777080_3719</name>
</gene>
<sequence length="237" mass="28279">MFWRKINRNSAQKLINTYQKNEFSLALDKKKRTITFYGSNDDKIFKIRFAINVDFDQESRKIVELDFQNHIILIIKSGIASIAFFENRQLIDHKVFRAYMVRKKQGKSQIKYLKTKGKSRAGSRVRLQETIDFFENINQRLLGYFNEYRIDTIAFSCSQTLIPYFFQSKTLTPFDKKDDRIYKIPKHIDSGTHENLMAVNSQLFECYLYVYEEENPDLNHSDQNDEFDPDEGKEENW</sequence>
<evidence type="ECO:0000256" key="1">
    <source>
        <dbReference type="SAM" id="MobiDB-lite"/>
    </source>
</evidence>
<feature type="region of interest" description="Disordered" evidence="1">
    <location>
        <begin position="217"/>
        <end position="237"/>
    </location>
</feature>
<accession>A0A1W2H8T0</accession>
<keyword evidence="4" id="KW-1185">Reference proteome</keyword>
<dbReference type="STRING" id="758820.SAMN00777080_3719"/>
<evidence type="ECO:0000313" key="4">
    <source>
        <dbReference type="Proteomes" id="UP000192333"/>
    </source>
</evidence>
<dbReference type="OrthoDB" id="850705at2"/>
<feature type="compositionally biased region" description="Acidic residues" evidence="1">
    <location>
        <begin position="224"/>
        <end position="237"/>
    </location>
</feature>